<evidence type="ECO:0000313" key="2">
    <source>
        <dbReference type="EMBL" id="GAF79487.1"/>
    </source>
</evidence>
<dbReference type="Gene3D" id="3.40.50.300">
    <property type="entry name" value="P-loop containing nucleotide triphosphate hydrolases"/>
    <property type="match status" value="1"/>
</dbReference>
<dbReference type="InterPro" id="IPR052654">
    <property type="entry name" value="CS_Sulfotransferase"/>
</dbReference>
<organism evidence="2">
    <name type="scientific">marine sediment metagenome</name>
    <dbReference type="NCBI Taxonomy" id="412755"/>
    <lineage>
        <taxon>unclassified sequences</taxon>
        <taxon>metagenomes</taxon>
        <taxon>ecological metagenomes</taxon>
    </lineage>
</organism>
<reference evidence="2" key="1">
    <citation type="journal article" date="2014" name="Front. Microbiol.">
        <title>High frequency of phylogenetically diverse reductive dehalogenase-homologous genes in deep subseafloor sedimentary metagenomes.</title>
        <authorList>
            <person name="Kawai M."/>
            <person name="Futagami T."/>
            <person name="Toyoda A."/>
            <person name="Takaki Y."/>
            <person name="Nishi S."/>
            <person name="Hori S."/>
            <person name="Arai W."/>
            <person name="Tsubouchi T."/>
            <person name="Morono Y."/>
            <person name="Uchiyama I."/>
            <person name="Ito T."/>
            <person name="Fujiyama A."/>
            <person name="Inagaki F."/>
            <person name="Takami H."/>
        </authorList>
    </citation>
    <scope>NUCLEOTIDE SEQUENCE</scope>
    <source>
        <strain evidence="2">Expedition CK06-06</strain>
    </source>
</reference>
<feature type="non-terminal residue" evidence="2">
    <location>
        <position position="1"/>
    </location>
</feature>
<evidence type="ECO:0000259" key="1">
    <source>
        <dbReference type="Pfam" id="PF00685"/>
    </source>
</evidence>
<dbReference type="AlphaFoldDB" id="X0SUA2"/>
<dbReference type="GO" id="GO:0050659">
    <property type="term" value="F:N-acetylgalactosamine 4-sulfate 6-O-sulfotransferase activity"/>
    <property type="evidence" value="ECO:0007669"/>
    <property type="project" value="TreeGrafter"/>
</dbReference>
<protein>
    <recommendedName>
        <fullName evidence="1">Sulfotransferase domain-containing protein</fullName>
    </recommendedName>
</protein>
<proteinExistence type="predicted"/>
<dbReference type="Pfam" id="PF00685">
    <property type="entry name" value="Sulfotransfer_1"/>
    <property type="match status" value="1"/>
</dbReference>
<feature type="domain" description="Sulfotransferase" evidence="1">
    <location>
        <begin position="24"/>
        <end position="81"/>
    </location>
</feature>
<gene>
    <name evidence="2" type="ORF">S01H1_16169</name>
</gene>
<accession>X0SUA2</accession>
<dbReference type="PANTHER" id="PTHR15723">
    <property type="entry name" value="CARBOHYDRATE SULFOTRANSFERASE 15"/>
    <property type="match status" value="1"/>
</dbReference>
<dbReference type="EMBL" id="BARS01008485">
    <property type="protein sequence ID" value="GAF79487.1"/>
    <property type="molecule type" value="Genomic_DNA"/>
</dbReference>
<sequence length="139" mass="16708">NPVKRAWGLFWIKYHKLYQKQPLEMLTKITHPAVTGGIYIDVIRNWHKHFPKENLLVLKSEDWFLNPRKILKQIYGFLGLEEICPDEILRGDTWAEAKKKYGYPEVPADIEAWLINFYCPYNKQLAEYMHRDFEWEAPL</sequence>
<dbReference type="PANTHER" id="PTHR15723:SF0">
    <property type="entry name" value="CARBOHYDRATE SULFOTRANSFERASE 15"/>
    <property type="match status" value="1"/>
</dbReference>
<dbReference type="InterPro" id="IPR000863">
    <property type="entry name" value="Sulfotransferase_dom"/>
</dbReference>
<name>X0SUA2_9ZZZZ</name>
<dbReference type="GO" id="GO:0019319">
    <property type="term" value="P:hexose biosynthetic process"/>
    <property type="evidence" value="ECO:0007669"/>
    <property type="project" value="TreeGrafter"/>
</dbReference>
<dbReference type="SUPFAM" id="SSF52540">
    <property type="entry name" value="P-loop containing nucleoside triphosphate hydrolases"/>
    <property type="match status" value="1"/>
</dbReference>
<dbReference type="InterPro" id="IPR027417">
    <property type="entry name" value="P-loop_NTPase"/>
</dbReference>
<comment type="caution">
    <text evidence="2">The sequence shown here is derived from an EMBL/GenBank/DDBJ whole genome shotgun (WGS) entry which is preliminary data.</text>
</comment>